<name>A0A193GAJ8_9BORD</name>
<dbReference type="EMBL" id="CP016172">
    <property type="protein sequence ID" value="ANN76491.1"/>
    <property type="molecule type" value="Genomic_DNA"/>
</dbReference>
<gene>
    <name evidence="2" type="ORF">BAU07_04610</name>
</gene>
<feature type="region of interest" description="Disordered" evidence="1">
    <location>
        <begin position="1"/>
        <end position="27"/>
    </location>
</feature>
<reference evidence="2 3" key="1">
    <citation type="submission" date="2016-06" db="EMBL/GenBank/DDBJ databases">
        <title>Complete genome sequences of Bordetella bronchialis and Bordetella flabilis.</title>
        <authorList>
            <person name="LiPuma J.J."/>
            <person name="Spilker T."/>
        </authorList>
    </citation>
    <scope>NUCLEOTIDE SEQUENCE [LARGE SCALE GENOMIC DNA]</scope>
    <source>
        <strain evidence="2 3">AU10664</strain>
    </source>
</reference>
<keyword evidence="3" id="KW-1185">Reference proteome</keyword>
<sequence length="103" mass="11092">MTTITGTSGVQIIGRQQGVPEKPHSAPANDVADALALISDVCANKHPNETKEKHKCERSLSIQLDSPLPLPREIVELGFHDDPQDVSSLPALQSMNDPEQASE</sequence>
<dbReference type="STRING" id="463014.BAU07_04610"/>
<dbReference type="Proteomes" id="UP000091926">
    <property type="component" value="Chromosome"/>
</dbReference>
<protein>
    <submittedName>
        <fullName evidence="2">Uncharacterized protein</fullName>
    </submittedName>
</protein>
<organism evidence="2 3">
    <name type="scientific">Bordetella flabilis</name>
    <dbReference type="NCBI Taxonomy" id="463014"/>
    <lineage>
        <taxon>Bacteria</taxon>
        <taxon>Pseudomonadati</taxon>
        <taxon>Pseudomonadota</taxon>
        <taxon>Betaproteobacteria</taxon>
        <taxon>Burkholderiales</taxon>
        <taxon>Alcaligenaceae</taxon>
        <taxon>Bordetella</taxon>
    </lineage>
</organism>
<dbReference type="AlphaFoldDB" id="A0A193GAJ8"/>
<proteinExistence type="predicted"/>
<evidence type="ECO:0000256" key="1">
    <source>
        <dbReference type="SAM" id="MobiDB-lite"/>
    </source>
</evidence>
<feature type="region of interest" description="Disordered" evidence="1">
    <location>
        <begin position="78"/>
        <end position="103"/>
    </location>
</feature>
<accession>A0A193GAJ8</accession>
<evidence type="ECO:0000313" key="2">
    <source>
        <dbReference type="EMBL" id="ANN76491.1"/>
    </source>
</evidence>
<dbReference type="KEGG" id="bfz:BAU07_04610"/>
<feature type="compositionally biased region" description="Polar residues" evidence="1">
    <location>
        <begin position="85"/>
        <end position="103"/>
    </location>
</feature>
<feature type="compositionally biased region" description="Polar residues" evidence="1">
    <location>
        <begin position="1"/>
        <end position="10"/>
    </location>
</feature>
<dbReference type="RefSeq" id="WP_066654527.1">
    <property type="nucleotide sequence ID" value="NZ_CBCSCL010000022.1"/>
</dbReference>
<evidence type="ECO:0000313" key="3">
    <source>
        <dbReference type="Proteomes" id="UP000091926"/>
    </source>
</evidence>